<dbReference type="RefSeq" id="WP_160775289.1">
    <property type="nucleotide sequence ID" value="NZ_WUMV01000003.1"/>
</dbReference>
<name>A0A7X3LU09_9HYPH</name>
<dbReference type="AlphaFoldDB" id="A0A7X3LU09"/>
<organism evidence="2 3">
    <name type="scientific">Stappia sediminis</name>
    <dbReference type="NCBI Taxonomy" id="2692190"/>
    <lineage>
        <taxon>Bacteria</taxon>
        <taxon>Pseudomonadati</taxon>
        <taxon>Pseudomonadota</taxon>
        <taxon>Alphaproteobacteria</taxon>
        <taxon>Hyphomicrobiales</taxon>
        <taxon>Stappiaceae</taxon>
        <taxon>Stappia</taxon>
    </lineage>
</organism>
<feature type="region of interest" description="Disordered" evidence="1">
    <location>
        <begin position="43"/>
        <end position="70"/>
    </location>
</feature>
<dbReference type="Pfam" id="PF18856">
    <property type="entry name" value="baeRF_family12"/>
    <property type="match status" value="1"/>
</dbReference>
<accession>A0A7X3LU09</accession>
<proteinExistence type="predicted"/>
<comment type="caution">
    <text evidence="2">The sequence shown here is derived from an EMBL/GenBank/DDBJ whole genome shotgun (WGS) entry which is preliminary data.</text>
</comment>
<sequence length="151" mass="16755">MSGVRIDHDAWVLVGDGEKALVFRNEGDADYPNLQVVQILEHENPATREQGTDAPGRLSDGPTSQHKSAVEVTDWHKLEKHRFAKEIADALYKAAHKGRYSKLVVAAPPMTLGDLRKSFHKEVLSRIVAEVDKTLTGHPPSKIEQILSTKD</sequence>
<reference evidence="2 3" key="1">
    <citation type="submission" date="2019-12" db="EMBL/GenBank/DDBJ databases">
        <authorList>
            <person name="Li M."/>
        </authorList>
    </citation>
    <scope>NUCLEOTIDE SEQUENCE [LARGE SCALE GENOMIC DNA]</scope>
    <source>
        <strain evidence="2 3">GBMRC 2046</strain>
    </source>
</reference>
<protein>
    <submittedName>
        <fullName evidence="2">Host attachment protein</fullName>
    </submittedName>
</protein>
<keyword evidence="3" id="KW-1185">Reference proteome</keyword>
<evidence type="ECO:0000256" key="1">
    <source>
        <dbReference type="SAM" id="MobiDB-lite"/>
    </source>
</evidence>
<evidence type="ECO:0000313" key="2">
    <source>
        <dbReference type="EMBL" id="MXN65066.1"/>
    </source>
</evidence>
<evidence type="ECO:0000313" key="3">
    <source>
        <dbReference type="Proteomes" id="UP000433101"/>
    </source>
</evidence>
<dbReference type="Proteomes" id="UP000433101">
    <property type="component" value="Unassembled WGS sequence"/>
</dbReference>
<gene>
    <name evidence="2" type="ORF">GR183_09120</name>
</gene>
<dbReference type="InterPro" id="IPR041374">
    <property type="entry name" value="BaeRF_family12"/>
</dbReference>
<dbReference type="EMBL" id="WUMV01000003">
    <property type="protein sequence ID" value="MXN65066.1"/>
    <property type="molecule type" value="Genomic_DNA"/>
</dbReference>